<dbReference type="CDD" id="cd01949">
    <property type="entry name" value="GGDEF"/>
    <property type="match status" value="1"/>
</dbReference>
<dbReference type="InterPro" id="IPR029787">
    <property type="entry name" value="Nucleotide_cyclase"/>
</dbReference>
<sequence>MPLDYHSLLTAFTLSGCGLAAAFLVSWLVSRKERFLMAWTLGVSLMALGVLVYDGYVRTMSPVLGAAGYAVLLVGLAFVFGAGRQFRTRILPWRGMAAMAAASSLAVALPMLAGYNGVAILLLNLAATVILFVTAWDYWLGRAEARLAITLLTGLYILTGLSFVPCAVLLLLDGRWVLSAMPSNWAEDLNLAVCLTTLAGIGALSLALNQARLARGHKRDAETDALTGLLNRRALLDRIAGEVEGPAALVIFDIDHFKRINDVHGHLAGDEVLRAFGEILVLSSRAQVLAARLGGEEFALLIPGASLVSAAILAENVRMRLGKRSFSGSAGPFLCTVSAGVARSGEDGVDFHALLQEADKALYAAKRSGRDRVAVSSDEEAFLAQMRPQPDGARGPVDLIRLKTG</sequence>
<accession>A0ABW0F168</accession>
<feature type="transmembrane region" description="Helical" evidence="2">
    <location>
        <begin position="63"/>
        <end position="83"/>
    </location>
</feature>
<dbReference type="SUPFAM" id="SSF55073">
    <property type="entry name" value="Nucleotide cyclase"/>
    <property type="match status" value="1"/>
</dbReference>
<keyword evidence="2" id="KW-0812">Transmembrane</keyword>
<gene>
    <name evidence="4" type="ORF">ACFPK2_04260</name>
</gene>
<dbReference type="PANTHER" id="PTHR45138">
    <property type="entry name" value="REGULATORY COMPONENTS OF SENSORY TRANSDUCTION SYSTEM"/>
    <property type="match status" value="1"/>
</dbReference>
<feature type="domain" description="GGDEF" evidence="3">
    <location>
        <begin position="245"/>
        <end position="378"/>
    </location>
</feature>
<keyword evidence="2" id="KW-0472">Membrane</keyword>
<feature type="transmembrane region" description="Helical" evidence="2">
    <location>
        <begin position="147"/>
        <end position="170"/>
    </location>
</feature>
<evidence type="ECO:0000313" key="5">
    <source>
        <dbReference type="Proteomes" id="UP001595976"/>
    </source>
</evidence>
<dbReference type="Proteomes" id="UP001595976">
    <property type="component" value="Unassembled WGS sequence"/>
</dbReference>
<keyword evidence="2" id="KW-1133">Transmembrane helix</keyword>
<evidence type="ECO:0000256" key="1">
    <source>
        <dbReference type="ARBA" id="ARBA00012528"/>
    </source>
</evidence>
<dbReference type="Pfam" id="PF00990">
    <property type="entry name" value="GGDEF"/>
    <property type="match status" value="1"/>
</dbReference>
<feature type="transmembrane region" description="Helical" evidence="2">
    <location>
        <begin position="190"/>
        <end position="209"/>
    </location>
</feature>
<dbReference type="PANTHER" id="PTHR45138:SF24">
    <property type="entry name" value="DIGUANYLATE CYCLASE DGCC-RELATED"/>
    <property type="match status" value="1"/>
</dbReference>
<feature type="transmembrane region" description="Helical" evidence="2">
    <location>
        <begin position="6"/>
        <end position="29"/>
    </location>
</feature>
<dbReference type="EC" id="2.7.7.65" evidence="1"/>
<dbReference type="RefSeq" id="WP_158444960.1">
    <property type="nucleotide sequence ID" value="NZ_JAOAOS010000001.1"/>
</dbReference>
<dbReference type="InterPro" id="IPR050469">
    <property type="entry name" value="Diguanylate_Cyclase"/>
</dbReference>
<evidence type="ECO:0000259" key="3">
    <source>
        <dbReference type="PROSITE" id="PS50887"/>
    </source>
</evidence>
<dbReference type="Gene3D" id="3.30.70.270">
    <property type="match status" value="1"/>
</dbReference>
<keyword evidence="5" id="KW-1185">Reference proteome</keyword>
<organism evidence="4 5">
    <name type="scientific">Bosea minatitlanensis</name>
    <dbReference type="NCBI Taxonomy" id="128782"/>
    <lineage>
        <taxon>Bacteria</taxon>
        <taxon>Pseudomonadati</taxon>
        <taxon>Pseudomonadota</taxon>
        <taxon>Alphaproteobacteria</taxon>
        <taxon>Hyphomicrobiales</taxon>
        <taxon>Boseaceae</taxon>
        <taxon>Bosea</taxon>
    </lineage>
</organism>
<protein>
    <recommendedName>
        <fullName evidence="1">diguanylate cyclase</fullName>
        <ecNumber evidence="1">2.7.7.65</ecNumber>
    </recommendedName>
</protein>
<feature type="transmembrane region" description="Helical" evidence="2">
    <location>
        <begin position="95"/>
        <end position="113"/>
    </location>
</feature>
<dbReference type="PROSITE" id="PS50887">
    <property type="entry name" value="GGDEF"/>
    <property type="match status" value="1"/>
</dbReference>
<feature type="transmembrane region" description="Helical" evidence="2">
    <location>
        <begin position="119"/>
        <end position="140"/>
    </location>
</feature>
<dbReference type="NCBIfam" id="TIGR00254">
    <property type="entry name" value="GGDEF"/>
    <property type="match status" value="1"/>
</dbReference>
<name>A0ABW0F168_9HYPH</name>
<dbReference type="SMART" id="SM00267">
    <property type="entry name" value="GGDEF"/>
    <property type="match status" value="1"/>
</dbReference>
<comment type="caution">
    <text evidence="4">The sequence shown here is derived from an EMBL/GenBank/DDBJ whole genome shotgun (WGS) entry which is preliminary data.</text>
</comment>
<proteinExistence type="predicted"/>
<dbReference type="InterPro" id="IPR000160">
    <property type="entry name" value="GGDEF_dom"/>
</dbReference>
<feature type="transmembrane region" description="Helical" evidence="2">
    <location>
        <begin position="36"/>
        <end position="57"/>
    </location>
</feature>
<evidence type="ECO:0000256" key="2">
    <source>
        <dbReference type="SAM" id="Phobius"/>
    </source>
</evidence>
<dbReference type="InterPro" id="IPR043128">
    <property type="entry name" value="Rev_trsase/Diguanyl_cyclase"/>
</dbReference>
<reference evidence="5" key="1">
    <citation type="journal article" date="2019" name="Int. J. Syst. Evol. Microbiol.">
        <title>The Global Catalogue of Microorganisms (GCM) 10K type strain sequencing project: providing services to taxonomists for standard genome sequencing and annotation.</title>
        <authorList>
            <consortium name="The Broad Institute Genomics Platform"/>
            <consortium name="The Broad Institute Genome Sequencing Center for Infectious Disease"/>
            <person name="Wu L."/>
            <person name="Ma J."/>
        </authorList>
    </citation>
    <scope>NUCLEOTIDE SEQUENCE [LARGE SCALE GENOMIC DNA]</scope>
    <source>
        <strain evidence="5">CGMCC 1.15643</strain>
    </source>
</reference>
<evidence type="ECO:0000313" key="4">
    <source>
        <dbReference type="EMBL" id="MFC5292201.1"/>
    </source>
</evidence>
<dbReference type="EMBL" id="JBHSLI010000001">
    <property type="protein sequence ID" value="MFC5292201.1"/>
    <property type="molecule type" value="Genomic_DNA"/>
</dbReference>